<dbReference type="PANTHER" id="PTHR10925:SF5">
    <property type="entry name" value="RNA CYTIDINE ACETYLTRANSFERASE"/>
    <property type="match status" value="1"/>
</dbReference>
<dbReference type="Pfam" id="PF17176">
    <property type="entry name" value="tRNA_bind_3"/>
    <property type="match status" value="1"/>
</dbReference>
<dbReference type="GO" id="GO:0000049">
    <property type="term" value="F:tRNA binding"/>
    <property type="evidence" value="ECO:0007669"/>
    <property type="project" value="TreeGrafter"/>
</dbReference>
<evidence type="ECO:0000256" key="2">
    <source>
        <dbReference type="ARBA" id="ARBA00022694"/>
    </source>
</evidence>
<dbReference type="Pfam" id="PF13718">
    <property type="entry name" value="GNAT_acetyltr_2"/>
    <property type="match status" value="1"/>
</dbReference>
<proteinExistence type="predicted"/>
<evidence type="ECO:0000313" key="7">
    <source>
        <dbReference type="EMBL" id="KGQ32935.1"/>
    </source>
</evidence>
<dbReference type="GO" id="GO:0002101">
    <property type="term" value="P:tRNA wobble cytosine modification"/>
    <property type="evidence" value="ECO:0007669"/>
    <property type="project" value="TreeGrafter"/>
</dbReference>
<evidence type="ECO:0000256" key="3">
    <source>
        <dbReference type="ARBA" id="ARBA00022741"/>
    </source>
</evidence>
<feature type="domain" description="N-acetyltransferase" evidence="6">
    <location>
        <begin position="358"/>
        <end position="537"/>
    </location>
</feature>
<name>A0A0A2XQG8_9PAST</name>
<dbReference type="InterPro" id="IPR038321">
    <property type="entry name" value="TmcA_C_sf"/>
</dbReference>
<dbReference type="InterPro" id="IPR033442">
    <property type="entry name" value="TmcA_tRNA_bind"/>
</dbReference>
<evidence type="ECO:0000256" key="5">
    <source>
        <dbReference type="ARBA" id="ARBA00023315"/>
    </source>
</evidence>
<keyword evidence="2" id="KW-0819">tRNA processing</keyword>
<dbReference type="InterPro" id="IPR032672">
    <property type="entry name" value="TmcA/NAT10/Kre33"/>
</dbReference>
<dbReference type="GO" id="GO:0051391">
    <property type="term" value="P:tRNA acetylation"/>
    <property type="evidence" value="ECO:0007669"/>
    <property type="project" value="TreeGrafter"/>
</dbReference>
<keyword evidence="1" id="KW-0808">Transferase</keyword>
<dbReference type="PANTHER" id="PTHR10925">
    <property type="entry name" value="N-ACETYLTRANSFERASE 10"/>
    <property type="match status" value="1"/>
</dbReference>
<dbReference type="InterPro" id="IPR013562">
    <property type="entry name" value="TmcA/NAT10_N"/>
</dbReference>
<evidence type="ECO:0000256" key="4">
    <source>
        <dbReference type="ARBA" id="ARBA00022840"/>
    </source>
</evidence>
<evidence type="ECO:0000259" key="6">
    <source>
        <dbReference type="PROSITE" id="PS51186"/>
    </source>
</evidence>
<dbReference type="AlphaFoldDB" id="A0A0A2XQG8"/>
<reference evidence="7 8" key="1">
    <citation type="submission" date="2014-08" db="EMBL/GenBank/DDBJ databases">
        <title>Chaperone-usher fimbriae in a diverse selection of Gallibacterium genomes.</title>
        <authorList>
            <person name="Kudirkiene E."/>
            <person name="Bager R.J."/>
            <person name="Johnson T.J."/>
            <person name="Bojesen A.M."/>
        </authorList>
    </citation>
    <scope>NUCLEOTIDE SEQUENCE [LARGE SCALE GENOMIC DNA]</scope>
    <source>
        <strain evidence="7 8">CCM5976</strain>
    </source>
</reference>
<dbReference type="GO" id="GO:0005524">
    <property type="term" value="F:ATP binding"/>
    <property type="evidence" value="ECO:0007669"/>
    <property type="project" value="UniProtKB-KW"/>
</dbReference>
<organism evidence="7 8">
    <name type="scientific">Gallibacterium genomosp. 2</name>
    <dbReference type="NCBI Taxonomy" id="155517"/>
    <lineage>
        <taxon>Bacteria</taxon>
        <taxon>Pseudomonadati</taxon>
        <taxon>Pseudomonadota</taxon>
        <taxon>Gammaproteobacteria</taxon>
        <taxon>Pasteurellales</taxon>
        <taxon>Pasteurellaceae</taxon>
        <taxon>Gallibacterium</taxon>
    </lineage>
</organism>
<dbReference type="GO" id="GO:1990883">
    <property type="term" value="F:18S rRNA cytidine N-acetyltransferase activity"/>
    <property type="evidence" value="ECO:0007669"/>
    <property type="project" value="TreeGrafter"/>
</dbReference>
<dbReference type="Gene3D" id="3.40.630.30">
    <property type="match status" value="1"/>
</dbReference>
<dbReference type="Gene3D" id="3.40.50.11040">
    <property type="match status" value="1"/>
</dbReference>
<keyword evidence="5" id="KW-0012">Acyltransferase</keyword>
<dbReference type="InterPro" id="IPR000182">
    <property type="entry name" value="GNAT_dom"/>
</dbReference>
<dbReference type="Gene3D" id="1.20.120.890">
    <property type="entry name" value="tRNA(Met) cytidine acetyltransferase, tail domain"/>
    <property type="match status" value="1"/>
</dbReference>
<dbReference type="Gene3D" id="3.40.50.300">
    <property type="entry name" value="P-loop containing nucleotide triphosphate hydrolases"/>
    <property type="match status" value="1"/>
</dbReference>
<dbReference type="InterPro" id="IPR016181">
    <property type="entry name" value="Acyl_CoA_acyltransferase"/>
</dbReference>
<keyword evidence="8" id="KW-1185">Reference proteome</keyword>
<evidence type="ECO:0000313" key="8">
    <source>
        <dbReference type="Proteomes" id="UP000030418"/>
    </source>
</evidence>
<comment type="caution">
    <text evidence="7">The sequence shown here is derived from an EMBL/GenBank/DDBJ whole genome shotgun (WGS) entry which is preliminary data.</text>
</comment>
<dbReference type="EMBL" id="JPXY01000017">
    <property type="protein sequence ID" value="KGQ32935.1"/>
    <property type="molecule type" value="Genomic_DNA"/>
</dbReference>
<gene>
    <name evidence="7" type="ORF">P375_03855</name>
</gene>
<protein>
    <submittedName>
        <fullName evidence="7">ATPase</fullName>
    </submittedName>
</protein>
<accession>A0A0A2XQG8</accession>
<dbReference type="Pfam" id="PF08351">
    <property type="entry name" value="TmcA_N"/>
    <property type="match status" value="1"/>
</dbReference>
<sequence>MQDFSRQIIIFSGSSHWKIEQQLKIIQHYQHYHGVYCGYQLPQYTQDSLSCYAFQQSRNILGQEFQFAIFDATVEKDIAFHLDSLLILSATLQAGGALFLFIPEWHKLDECIDFDSERWNNGQRPHTVPHFMNWFKQTVAWQQIVVYQENGSEIILPQLTSANWHIPPSAIKHQQAVLMQLAQRPNGILLLSARRGRGKSALLGQLIQQQSQTANILITAANKKAVTTVAKFALPQKLNFIAPDELLQKIKQKQFNNNAFLIVDEAAMLPLSSLALFSNAFSKVLLTSTSEGYEGSGKGFILKLQGYLKRKIHFFDLDIPLRWQQNDRLEQWMDQLALVAQNISNIPYQNSKPKFNVYNTLPINFPFAELYQLLNLSHYRTSPTDLRRLMDGTNQYFITVEIAEHIIGAVWCLEEGGFCDEKLVEQIRLGYRRPKGNLVAQALCFQTNLSQALTLRSVRISRIAVLPQYQRQTLGTQLIQQCVQKYCHNFDYLSVSFGFERSLLRFWKELGFQLSAVSVKPEASSGNYSVMMIYPLSTAGTVFCQQAVNRFQRDFILSEHPLLTKLDSQVETDWHLNSEDWQFIDEFIQYQRTLAVSYAALRRLFHHYPNDNLEKQLKQFKSLFFTQKKLKSTIFKQQLEHFLANKNKKI</sequence>
<dbReference type="GO" id="GO:0051392">
    <property type="term" value="F:tRNA cytidine N4-acetyltransferase activity"/>
    <property type="evidence" value="ECO:0007669"/>
    <property type="project" value="TreeGrafter"/>
</dbReference>
<dbReference type="Proteomes" id="UP000030418">
    <property type="component" value="Unassembled WGS sequence"/>
</dbReference>
<dbReference type="GO" id="GO:1904812">
    <property type="term" value="P:rRNA acetylation involved in maturation of SSU-rRNA"/>
    <property type="evidence" value="ECO:0007669"/>
    <property type="project" value="TreeGrafter"/>
</dbReference>
<dbReference type="SUPFAM" id="SSF55729">
    <property type="entry name" value="Acyl-CoA N-acyltransferases (Nat)"/>
    <property type="match status" value="1"/>
</dbReference>
<evidence type="ECO:0000256" key="1">
    <source>
        <dbReference type="ARBA" id="ARBA00022679"/>
    </source>
</evidence>
<keyword evidence="3" id="KW-0547">Nucleotide-binding</keyword>
<dbReference type="CDD" id="cd04301">
    <property type="entry name" value="NAT_SF"/>
    <property type="match status" value="1"/>
</dbReference>
<dbReference type="SUPFAM" id="SSF52540">
    <property type="entry name" value="P-loop containing nucleoside triphosphate hydrolases"/>
    <property type="match status" value="1"/>
</dbReference>
<dbReference type="RefSeq" id="WP_039134537.1">
    <property type="nucleotide sequence ID" value="NZ_JPXY01000017.1"/>
</dbReference>
<dbReference type="PROSITE" id="PS51186">
    <property type="entry name" value="GNAT"/>
    <property type="match status" value="1"/>
</dbReference>
<dbReference type="InterPro" id="IPR027417">
    <property type="entry name" value="P-loop_NTPase"/>
</dbReference>
<dbReference type="Pfam" id="PF05127">
    <property type="entry name" value="NAT10_TcmA_helicase"/>
    <property type="match status" value="1"/>
</dbReference>
<dbReference type="InterPro" id="IPR007807">
    <property type="entry name" value="TcmA/NAT10_helicase"/>
</dbReference>
<keyword evidence="4" id="KW-0067">ATP-binding</keyword>